<dbReference type="InterPro" id="IPR051052">
    <property type="entry name" value="Diverse_substrate_MTase"/>
</dbReference>
<feature type="region of interest" description="Disordered" evidence="4">
    <location>
        <begin position="1"/>
        <end position="20"/>
    </location>
</feature>
<dbReference type="EMBL" id="JAFFZE010000006">
    <property type="protein sequence ID" value="MCT2582550.1"/>
    <property type="molecule type" value="Genomic_DNA"/>
</dbReference>
<evidence type="ECO:0000313" key="6">
    <source>
        <dbReference type="EMBL" id="MCT2582550.1"/>
    </source>
</evidence>
<dbReference type="InterPro" id="IPR029063">
    <property type="entry name" value="SAM-dependent_MTases_sf"/>
</dbReference>
<evidence type="ECO:0000259" key="5">
    <source>
        <dbReference type="Pfam" id="PF08241"/>
    </source>
</evidence>
<dbReference type="Pfam" id="PF08241">
    <property type="entry name" value="Methyltransf_11"/>
    <property type="match status" value="1"/>
</dbReference>
<dbReference type="InterPro" id="IPR013216">
    <property type="entry name" value="Methyltransf_11"/>
</dbReference>
<dbReference type="PANTHER" id="PTHR44942:SF4">
    <property type="entry name" value="METHYLTRANSFERASE TYPE 11 DOMAIN-CONTAINING PROTEIN"/>
    <property type="match status" value="1"/>
</dbReference>
<name>A0ABT2J4Y2_9PSEU</name>
<evidence type="ECO:0000256" key="2">
    <source>
        <dbReference type="ARBA" id="ARBA00022603"/>
    </source>
</evidence>
<evidence type="ECO:0000256" key="3">
    <source>
        <dbReference type="ARBA" id="ARBA00022679"/>
    </source>
</evidence>
<dbReference type="CDD" id="cd02440">
    <property type="entry name" value="AdoMet_MTases"/>
    <property type="match status" value="1"/>
</dbReference>
<evidence type="ECO:0000256" key="4">
    <source>
        <dbReference type="SAM" id="MobiDB-lite"/>
    </source>
</evidence>
<reference evidence="6 7" key="1">
    <citation type="submission" date="2021-02" db="EMBL/GenBank/DDBJ databases">
        <title>Actinophytocola xerophila sp. nov., isolated from soil of cotton cropping field.</title>
        <authorList>
            <person name="Huang R."/>
            <person name="Chen X."/>
            <person name="Ge X."/>
            <person name="Liu W."/>
        </authorList>
    </citation>
    <scope>NUCLEOTIDE SEQUENCE [LARGE SCALE GENOMIC DNA]</scope>
    <source>
        <strain evidence="6 7">S1-96</strain>
    </source>
</reference>
<evidence type="ECO:0000256" key="1">
    <source>
        <dbReference type="ARBA" id="ARBA00008361"/>
    </source>
</evidence>
<evidence type="ECO:0000313" key="7">
    <source>
        <dbReference type="Proteomes" id="UP001156441"/>
    </source>
</evidence>
<keyword evidence="7" id="KW-1185">Reference proteome</keyword>
<keyword evidence="2 6" id="KW-0489">Methyltransferase</keyword>
<comment type="caution">
    <text evidence="6">The sequence shown here is derived from an EMBL/GenBank/DDBJ whole genome shotgun (WGS) entry which is preliminary data.</text>
</comment>
<dbReference type="RefSeq" id="WP_260189892.1">
    <property type="nucleotide sequence ID" value="NZ_JAFFZE010000006.1"/>
</dbReference>
<dbReference type="PANTHER" id="PTHR44942">
    <property type="entry name" value="METHYLTRANSF_11 DOMAIN-CONTAINING PROTEIN"/>
    <property type="match status" value="1"/>
</dbReference>
<dbReference type="GO" id="GO:0032259">
    <property type="term" value="P:methylation"/>
    <property type="evidence" value="ECO:0007669"/>
    <property type="project" value="UniProtKB-KW"/>
</dbReference>
<protein>
    <submittedName>
        <fullName evidence="6">Class I SAM-dependent methyltransferase</fullName>
    </submittedName>
</protein>
<dbReference type="Proteomes" id="UP001156441">
    <property type="component" value="Unassembled WGS sequence"/>
</dbReference>
<dbReference type="GO" id="GO:0008168">
    <property type="term" value="F:methyltransferase activity"/>
    <property type="evidence" value="ECO:0007669"/>
    <property type="project" value="UniProtKB-KW"/>
</dbReference>
<organism evidence="6 7">
    <name type="scientific">Actinophytocola gossypii</name>
    <dbReference type="NCBI Taxonomy" id="2812003"/>
    <lineage>
        <taxon>Bacteria</taxon>
        <taxon>Bacillati</taxon>
        <taxon>Actinomycetota</taxon>
        <taxon>Actinomycetes</taxon>
        <taxon>Pseudonocardiales</taxon>
        <taxon>Pseudonocardiaceae</taxon>
    </lineage>
</organism>
<keyword evidence="3" id="KW-0808">Transferase</keyword>
<dbReference type="Gene3D" id="3.40.50.150">
    <property type="entry name" value="Vaccinia Virus protein VP39"/>
    <property type="match status" value="1"/>
</dbReference>
<feature type="domain" description="Methyltransferase type 11" evidence="5">
    <location>
        <begin position="46"/>
        <end position="134"/>
    </location>
</feature>
<dbReference type="SUPFAM" id="SSF53335">
    <property type="entry name" value="S-adenosyl-L-methionine-dependent methyltransferases"/>
    <property type="match status" value="1"/>
</dbReference>
<proteinExistence type="inferred from homology"/>
<comment type="similarity">
    <text evidence="1">Belongs to the methyltransferase superfamily.</text>
</comment>
<sequence>MTDSEPGRARSFGRRPAAYHEHRPGYPAAAIRWVLDVGTREPRHVLDLAAGTGKLTEGLLGLGFEVTSVEPDDGMRGVLAERFPAARAMAGTAEAIPLPDASVDAVLVGQAFHWFDLVAALTEIARVLRPGGALGVLWNGEDPDVDWVTELMAASSTSASPGFQGGLELPPHEGFGPVEGALFRHALPRTVESTVGYLSTHSRLLMVDAAERAEVLDRVRAYLRARPETAGGEFDLPLVTNARRLRRR</sequence>
<gene>
    <name evidence="6" type="ORF">JT362_05375</name>
</gene>
<accession>A0ABT2J4Y2</accession>